<dbReference type="Pfam" id="PF00258">
    <property type="entry name" value="Flavodoxin_1"/>
    <property type="match status" value="1"/>
</dbReference>
<dbReference type="PROSITE" id="PS00201">
    <property type="entry name" value="FLAVODOXIN"/>
    <property type="match status" value="1"/>
</dbReference>
<proteinExistence type="inferred from homology"/>
<evidence type="ECO:0000256" key="1">
    <source>
        <dbReference type="ARBA" id="ARBA00007121"/>
    </source>
</evidence>
<dbReference type="SMART" id="SM00849">
    <property type="entry name" value="Lactamase_B"/>
    <property type="match status" value="1"/>
</dbReference>
<feature type="domain" description="Flavodoxin-like" evidence="2">
    <location>
        <begin position="250"/>
        <end position="387"/>
    </location>
</feature>
<dbReference type="InterPro" id="IPR001279">
    <property type="entry name" value="Metallo-B-lactamas"/>
</dbReference>
<evidence type="ECO:0000313" key="3">
    <source>
        <dbReference type="EMBL" id="BDU51219.1"/>
    </source>
</evidence>
<dbReference type="GO" id="GO:0009055">
    <property type="term" value="F:electron transfer activity"/>
    <property type="evidence" value="ECO:0007669"/>
    <property type="project" value="InterPro"/>
</dbReference>
<dbReference type="Gene3D" id="3.40.50.360">
    <property type="match status" value="1"/>
</dbReference>
<dbReference type="PANTHER" id="PTHR43717:SF1">
    <property type="entry name" value="ANAEROBIC NITRIC OXIDE REDUCTASE FLAVORUBREDOXIN"/>
    <property type="match status" value="1"/>
</dbReference>
<dbReference type="GO" id="GO:0046872">
    <property type="term" value="F:metal ion binding"/>
    <property type="evidence" value="ECO:0007669"/>
    <property type="project" value="InterPro"/>
</dbReference>
<name>A0AAU9DV67_9FUSO</name>
<dbReference type="InterPro" id="IPR029039">
    <property type="entry name" value="Flavoprotein-like_sf"/>
</dbReference>
<keyword evidence="4" id="KW-1185">Reference proteome</keyword>
<dbReference type="KEGG" id="haby:HLVA_17880"/>
<dbReference type="SUPFAM" id="SSF56281">
    <property type="entry name" value="Metallo-hydrolase/oxidoreductase"/>
    <property type="match status" value="1"/>
</dbReference>
<dbReference type="Gene3D" id="3.60.15.10">
    <property type="entry name" value="Ribonuclease Z/Hydroxyacylglutathione hydrolase-like"/>
    <property type="match status" value="1"/>
</dbReference>
<dbReference type="InterPro" id="IPR008254">
    <property type="entry name" value="Flavodoxin/NO_synth"/>
</dbReference>
<dbReference type="PANTHER" id="PTHR43717">
    <property type="entry name" value="ANAEROBIC NITRIC OXIDE REDUCTASE FLAVORUBREDOXIN"/>
    <property type="match status" value="1"/>
</dbReference>
<evidence type="ECO:0000313" key="4">
    <source>
        <dbReference type="Proteomes" id="UP001321582"/>
    </source>
</evidence>
<evidence type="ECO:0000259" key="2">
    <source>
        <dbReference type="PROSITE" id="PS50902"/>
    </source>
</evidence>
<dbReference type="Pfam" id="PF19583">
    <property type="entry name" value="ODP"/>
    <property type="match status" value="1"/>
</dbReference>
<dbReference type="RefSeq" id="WP_307904060.1">
    <property type="nucleotide sequence ID" value="NZ_AP027059.1"/>
</dbReference>
<dbReference type="SUPFAM" id="SSF52218">
    <property type="entry name" value="Flavoproteins"/>
    <property type="match status" value="1"/>
</dbReference>
<sequence length="387" mass="43942">MKAVEMKKGIYWVGGIDWDIRNFHGYLTQRGTTYNAYLIIDEKITLVDTTKYYLVDELLERVSSIVDPSKIDYVISNHVEMDHSGGLPRVMEIAKNATLVTAPNGAKGLAKHYDTSSWNIKTVSTGDKLELGKRSIEFILTPMVHWPDNMVGYMPEEKILFSNDSFGQHIASSERFDDEFPSEIIIEEAKKYYANIVMSYGMQVGRELKEASGLDIEMIAPSHGLIFRKHVKEIIDSYVKWSSNIVGKKALIVYDTMWGSTKKMAYALQDAFEEKGYMTSMKNLQNNHISDIITEVLDVEYICVGSPTLNNNMLPTVASFLTYLKGLTPKNRKAIAFGSYGWGGQSVAQIEQYLSDSKFDIKLSKRLLYIPSEENLEELKEELKKLL</sequence>
<dbReference type="PROSITE" id="PS50902">
    <property type="entry name" value="FLAVODOXIN_LIKE"/>
    <property type="match status" value="1"/>
</dbReference>
<protein>
    <recommendedName>
        <fullName evidence="2">Flavodoxin-like domain-containing protein</fullName>
    </recommendedName>
</protein>
<dbReference type="InterPro" id="IPR045761">
    <property type="entry name" value="ODP_dom"/>
</dbReference>
<dbReference type="CDD" id="cd07709">
    <property type="entry name" value="flavodiiron_proteins_MBL-fold"/>
    <property type="match status" value="1"/>
</dbReference>
<dbReference type="InterPro" id="IPR001226">
    <property type="entry name" value="Flavodoxin_CS"/>
</dbReference>
<reference evidence="3 4" key="1">
    <citation type="submission" date="2022-11" db="EMBL/GenBank/DDBJ databases">
        <title>Haliovirga abyssi gen. nov., sp. nov., a mesophilic fermentative bacterium isolated from the Iheya North hydrothermal field and the proposal of Haliovirgaceae fam. nov.</title>
        <authorList>
            <person name="Miyazaki U."/>
            <person name="Tame A."/>
            <person name="Miyazaki J."/>
            <person name="Takai K."/>
            <person name="Sawayama S."/>
            <person name="Kitajima M."/>
            <person name="Okamoto A."/>
            <person name="Nakagawa S."/>
        </authorList>
    </citation>
    <scope>NUCLEOTIDE SEQUENCE [LARGE SCALE GENOMIC DNA]</scope>
    <source>
        <strain evidence="3 4">IC12</strain>
    </source>
</reference>
<gene>
    <name evidence="3" type="ORF">HLVA_17880</name>
</gene>
<organism evidence="3 4">
    <name type="scientific">Haliovirga abyssi</name>
    <dbReference type="NCBI Taxonomy" id="2996794"/>
    <lineage>
        <taxon>Bacteria</taxon>
        <taxon>Fusobacteriati</taxon>
        <taxon>Fusobacteriota</taxon>
        <taxon>Fusobacteriia</taxon>
        <taxon>Fusobacteriales</taxon>
        <taxon>Haliovirgaceae</taxon>
        <taxon>Haliovirga</taxon>
    </lineage>
</organism>
<comment type="similarity">
    <text evidence="1">In the N-terminal section; belongs to the zinc metallo-hydrolase group 3 family.</text>
</comment>
<accession>A0AAU9DV67</accession>
<dbReference type="InterPro" id="IPR016440">
    <property type="entry name" value="Rubredoxin-O_OxRdtase"/>
</dbReference>
<dbReference type="InterPro" id="IPR036866">
    <property type="entry name" value="RibonucZ/Hydroxyglut_hydro"/>
</dbReference>
<dbReference type="GO" id="GO:0010181">
    <property type="term" value="F:FMN binding"/>
    <property type="evidence" value="ECO:0007669"/>
    <property type="project" value="InterPro"/>
</dbReference>
<dbReference type="GO" id="GO:0016491">
    <property type="term" value="F:oxidoreductase activity"/>
    <property type="evidence" value="ECO:0007669"/>
    <property type="project" value="InterPro"/>
</dbReference>
<dbReference type="PIRSF" id="PIRSF005243">
    <property type="entry name" value="ROO"/>
    <property type="match status" value="1"/>
</dbReference>
<dbReference type="AlphaFoldDB" id="A0AAU9DV67"/>
<dbReference type="Proteomes" id="UP001321582">
    <property type="component" value="Chromosome"/>
</dbReference>
<dbReference type="EMBL" id="AP027059">
    <property type="protein sequence ID" value="BDU51219.1"/>
    <property type="molecule type" value="Genomic_DNA"/>
</dbReference>